<proteinExistence type="predicted"/>
<dbReference type="InterPro" id="IPR011050">
    <property type="entry name" value="Pectin_lyase_fold/virulence"/>
</dbReference>
<dbReference type="SUPFAM" id="SSF51126">
    <property type="entry name" value="Pectin lyase-like"/>
    <property type="match status" value="1"/>
</dbReference>
<comment type="caution">
    <text evidence="2">The sequence shown here is derived from an EMBL/GenBank/DDBJ whole genome shotgun (WGS) entry which is preliminary data.</text>
</comment>
<gene>
    <name evidence="2" type="ORF">GCM10023307_01630</name>
</gene>
<evidence type="ECO:0008006" key="4">
    <source>
        <dbReference type="Google" id="ProtNLM"/>
    </source>
</evidence>
<evidence type="ECO:0000256" key="1">
    <source>
        <dbReference type="SAM" id="SignalP"/>
    </source>
</evidence>
<dbReference type="InterPro" id="IPR012334">
    <property type="entry name" value="Pectin_lyas_fold"/>
</dbReference>
<feature type="signal peptide" evidence="1">
    <location>
        <begin position="1"/>
        <end position="15"/>
    </location>
</feature>
<keyword evidence="1" id="KW-0732">Signal</keyword>
<organism evidence="2 3">
    <name type="scientific">Lysobacter hankyongensis</name>
    <dbReference type="NCBI Taxonomy" id="1176535"/>
    <lineage>
        <taxon>Bacteria</taxon>
        <taxon>Pseudomonadati</taxon>
        <taxon>Pseudomonadota</taxon>
        <taxon>Gammaproteobacteria</taxon>
        <taxon>Lysobacterales</taxon>
        <taxon>Lysobacteraceae</taxon>
        <taxon>Lysobacter</taxon>
    </lineage>
</organism>
<evidence type="ECO:0000313" key="3">
    <source>
        <dbReference type="Proteomes" id="UP001499959"/>
    </source>
</evidence>
<name>A0ABP9AHB5_9GAMM</name>
<dbReference type="RefSeq" id="WP_345301373.1">
    <property type="nucleotide sequence ID" value="NZ_BAABJE010000001.1"/>
</dbReference>
<feature type="chain" id="PRO_5046458455" description="Right handed beta helix domain-containing protein" evidence="1">
    <location>
        <begin position="16"/>
        <end position="311"/>
    </location>
</feature>
<dbReference type="EMBL" id="BAABJE010000001">
    <property type="protein sequence ID" value="GAA4781142.1"/>
    <property type="molecule type" value="Genomic_DNA"/>
</dbReference>
<dbReference type="Proteomes" id="UP001499959">
    <property type="component" value="Unassembled WGS sequence"/>
</dbReference>
<keyword evidence="3" id="KW-1185">Reference proteome</keyword>
<sequence>MVSLILMCASFAANACNTTLSSGANLHTAVATYAGQTICLNAGTYNLGTTTLDIPAGTTIEGLAASRDSVVINSSAVRAMAPGNSVMLKNFLLNGPGPAGEFGILSYQRSGLILWGLRIQNFLISIGVNGSSNVDIWDTFMRYNGNVSNGIADPNVWINDANDVVILYGEVIGRANGPGGDGEIASYNSTGVVIDGTHTVDVGASAMYMVNCDYCRISNTVTHRPGEWGIDVVSGSDHFQANNNSVSWAKFGGAVFDEAGSIGGTFTGNSFNNNRQMGVGACNGINVIGNVAGVTQSGNTSTPSGVICKFN</sequence>
<evidence type="ECO:0000313" key="2">
    <source>
        <dbReference type="EMBL" id="GAA4781142.1"/>
    </source>
</evidence>
<reference evidence="3" key="1">
    <citation type="journal article" date="2019" name="Int. J. Syst. Evol. Microbiol.">
        <title>The Global Catalogue of Microorganisms (GCM) 10K type strain sequencing project: providing services to taxonomists for standard genome sequencing and annotation.</title>
        <authorList>
            <consortium name="The Broad Institute Genomics Platform"/>
            <consortium name="The Broad Institute Genome Sequencing Center for Infectious Disease"/>
            <person name="Wu L."/>
            <person name="Ma J."/>
        </authorList>
    </citation>
    <scope>NUCLEOTIDE SEQUENCE [LARGE SCALE GENOMIC DNA]</scope>
    <source>
        <strain evidence="3">JCM 18204</strain>
    </source>
</reference>
<accession>A0ABP9AHB5</accession>
<dbReference type="Gene3D" id="2.160.20.10">
    <property type="entry name" value="Single-stranded right-handed beta-helix, Pectin lyase-like"/>
    <property type="match status" value="1"/>
</dbReference>
<protein>
    <recommendedName>
        <fullName evidence="4">Right handed beta helix domain-containing protein</fullName>
    </recommendedName>
</protein>